<dbReference type="AlphaFoldDB" id="A0A9P4U0Q1"/>
<feature type="compositionally biased region" description="Basic residues" evidence="3">
    <location>
        <begin position="13"/>
        <end position="23"/>
    </location>
</feature>
<dbReference type="Proteomes" id="UP000800235">
    <property type="component" value="Unassembled WGS sequence"/>
</dbReference>
<dbReference type="Pfam" id="PF00172">
    <property type="entry name" value="Zn_clus"/>
    <property type="match status" value="1"/>
</dbReference>
<comment type="subcellular location">
    <subcellularLocation>
        <location evidence="1">Nucleus</location>
    </subcellularLocation>
</comment>
<feature type="region of interest" description="Disordered" evidence="3">
    <location>
        <begin position="65"/>
        <end position="111"/>
    </location>
</feature>
<dbReference type="GO" id="GO:0008270">
    <property type="term" value="F:zinc ion binding"/>
    <property type="evidence" value="ECO:0007669"/>
    <property type="project" value="InterPro"/>
</dbReference>
<evidence type="ECO:0000256" key="3">
    <source>
        <dbReference type="SAM" id="MobiDB-lite"/>
    </source>
</evidence>
<reference evidence="5" key="1">
    <citation type="journal article" date="2020" name="Stud. Mycol.">
        <title>101 Dothideomycetes genomes: a test case for predicting lifestyles and emergence of pathogens.</title>
        <authorList>
            <person name="Haridas S."/>
            <person name="Albert R."/>
            <person name="Binder M."/>
            <person name="Bloem J."/>
            <person name="Labutti K."/>
            <person name="Salamov A."/>
            <person name="Andreopoulos B."/>
            <person name="Baker S."/>
            <person name="Barry K."/>
            <person name="Bills G."/>
            <person name="Bluhm B."/>
            <person name="Cannon C."/>
            <person name="Castanera R."/>
            <person name="Culley D."/>
            <person name="Daum C."/>
            <person name="Ezra D."/>
            <person name="Gonzalez J."/>
            <person name="Henrissat B."/>
            <person name="Kuo A."/>
            <person name="Liang C."/>
            <person name="Lipzen A."/>
            <person name="Lutzoni F."/>
            <person name="Magnuson J."/>
            <person name="Mondo S."/>
            <person name="Nolan M."/>
            <person name="Ohm R."/>
            <person name="Pangilinan J."/>
            <person name="Park H.-J."/>
            <person name="Ramirez L."/>
            <person name="Alfaro M."/>
            <person name="Sun H."/>
            <person name="Tritt A."/>
            <person name="Yoshinaga Y."/>
            <person name="Zwiers L.-H."/>
            <person name="Turgeon B."/>
            <person name="Goodwin S."/>
            <person name="Spatafora J."/>
            <person name="Crous P."/>
            <person name="Grigoriev I."/>
        </authorList>
    </citation>
    <scope>NUCLEOTIDE SEQUENCE</scope>
    <source>
        <strain evidence="5">CBS 130266</strain>
    </source>
</reference>
<protein>
    <recommendedName>
        <fullName evidence="4">Zn(2)-C6 fungal-type domain-containing protein</fullName>
    </recommendedName>
</protein>
<dbReference type="PANTHER" id="PTHR37534:SF44">
    <property type="entry name" value="ZN(II)2CYS6 TRANSCRIPTION FACTOR (EUROFUNG)"/>
    <property type="match status" value="1"/>
</dbReference>
<dbReference type="InterPro" id="IPR036864">
    <property type="entry name" value="Zn2-C6_fun-type_DNA-bd_sf"/>
</dbReference>
<evidence type="ECO:0000256" key="2">
    <source>
        <dbReference type="ARBA" id="ARBA00023242"/>
    </source>
</evidence>
<organism evidence="5 6">
    <name type="scientific">Tothia fuscella</name>
    <dbReference type="NCBI Taxonomy" id="1048955"/>
    <lineage>
        <taxon>Eukaryota</taxon>
        <taxon>Fungi</taxon>
        <taxon>Dikarya</taxon>
        <taxon>Ascomycota</taxon>
        <taxon>Pezizomycotina</taxon>
        <taxon>Dothideomycetes</taxon>
        <taxon>Pleosporomycetidae</taxon>
        <taxon>Venturiales</taxon>
        <taxon>Cylindrosympodiaceae</taxon>
        <taxon>Tothia</taxon>
    </lineage>
</organism>
<evidence type="ECO:0000313" key="5">
    <source>
        <dbReference type="EMBL" id="KAF2432173.1"/>
    </source>
</evidence>
<feature type="compositionally biased region" description="Basic and acidic residues" evidence="3">
    <location>
        <begin position="84"/>
        <end position="97"/>
    </location>
</feature>
<dbReference type="GO" id="GO:0005634">
    <property type="term" value="C:nucleus"/>
    <property type="evidence" value="ECO:0007669"/>
    <property type="project" value="UniProtKB-SubCell"/>
</dbReference>
<feature type="region of interest" description="Disordered" evidence="3">
    <location>
        <begin position="1"/>
        <end position="23"/>
    </location>
</feature>
<dbReference type="GO" id="GO:0000976">
    <property type="term" value="F:transcription cis-regulatory region binding"/>
    <property type="evidence" value="ECO:0007669"/>
    <property type="project" value="TreeGrafter"/>
</dbReference>
<comment type="caution">
    <text evidence="5">The sequence shown here is derived from an EMBL/GenBank/DDBJ whole genome shotgun (WGS) entry which is preliminary data.</text>
</comment>
<dbReference type="InterPro" id="IPR001138">
    <property type="entry name" value="Zn2Cys6_DnaBD"/>
</dbReference>
<keyword evidence="6" id="KW-1185">Reference proteome</keyword>
<dbReference type="InterPro" id="IPR021858">
    <property type="entry name" value="Fun_TF"/>
</dbReference>
<dbReference type="PANTHER" id="PTHR37534">
    <property type="entry name" value="TRANSCRIPTIONAL ACTIVATOR PROTEIN UGA3"/>
    <property type="match status" value="1"/>
</dbReference>
<name>A0A9P4U0Q1_9PEZI</name>
<dbReference type="Pfam" id="PF11951">
    <property type="entry name" value="Fungal_trans_2"/>
    <property type="match status" value="1"/>
</dbReference>
<dbReference type="CDD" id="cd00067">
    <property type="entry name" value="GAL4"/>
    <property type="match status" value="1"/>
</dbReference>
<accession>A0A9P4U0Q1</accession>
<evidence type="ECO:0000259" key="4">
    <source>
        <dbReference type="SMART" id="SM00066"/>
    </source>
</evidence>
<evidence type="ECO:0000256" key="1">
    <source>
        <dbReference type="ARBA" id="ARBA00004123"/>
    </source>
</evidence>
<dbReference type="GO" id="GO:0000981">
    <property type="term" value="F:DNA-binding transcription factor activity, RNA polymerase II-specific"/>
    <property type="evidence" value="ECO:0007669"/>
    <property type="project" value="InterPro"/>
</dbReference>
<proteinExistence type="predicted"/>
<gene>
    <name evidence="5" type="ORF">EJ08DRAFT_677720</name>
</gene>
<dbReference type="GO" id="GO:0045944">
    <property type="term" value="P:positive regulation of transcription by RNA polymerase II"/>
    <property type="evidence" value="ECO:0007669"/>
    <property type="project" value="TreeGrafter"/>
</dbReference>
<feature type="compositionally biased region" description="Polar residues" evidence="3">
    <location>
        <begin position="70"/>
        <end position="79"/>
    </location>
</feature>
<dbReference type="SUPFAM" id="SSF57701">
    <property type="entry name" value="Zn2/Cys6 DNA-binding domain"/>
    <property type="match status" value="1"/>
</dbReference>
<dbReference type="EMBL" id="MU007027">
    <property type="protein sequence ID" value="KAF2432173.1"/>
    <property type="molecule type" value="Genomic_DNA"/>
</dbReference>
<evidence type="ECO:0000313" key="6">
    <source>
        <dbReference type="Proteomes" id="UP000800235"/>
    </source>
</evidence>
<dbReference type="SMART" id="SM00066">
    <property type="entry name" value="GAL4"/>
    <property type="match status" value="1"/>
</dbReference>
<sequence>MSGSLRASSPIKVQKKSRSRSGCKLSKQKHLKCDETHPACLQCQKRKAICPGYDLAIRWSDKYEGVSGTRGANGTQNRGSGKRSMADRNDKQHEQARVHTQGPEQGPEAYTMLPPVQDYVNAGLDRHDALTLDQTFPDFLQTNEGSCTTAPQLRPQREMFMGNLDRLLSADASPVSPLRMQQAHLLWQDDTFFFGQPFENSEHGISSLDSLASQKPSDIMWSLDMDQYTPESIDQMLSATTTNPTRLVEPLSPPPNLLEHFFQNTCGLIYVFDSPNSPCQYLLRRYAKSSSLVRSSVVSVASVCSCEDKITNAIAAHRKSATTALTAAISELDIKSQKPANTPSRLQQIEQALLAVIMIGTSSQWLGHLKEKLGSDLRPALLDGHGSFVVGLMAYWETCMAFLIDQPLDAVDYLRPFASSSDLQHVHPHPWTGIGTSLYILLARTGVLVRQKRMLVKLGWDSIVYAPVRQSLTQIAIDIEECCTRHVSPSVVAMKETGDPSTTYQQLEKLALITKLATLVELYKAFPQLCSLPHREKLAAPHDALQMSFRGTSDAQSGHNQELMVKLACMATRPYVVQKWRKITIERLRSSTHNMGGHASYKQAILLMEKVWERVDAQRTDQSHGPDIDLIHWIDVMEDCKLTTFIG</sequence>
<dbReference type="OrthoDB" id="4835445at2759"/>
<feature type="domain" description="Zn(2)-C6 fungal-type" evidence="4">
    <location>
        <begin position="17"/>
        <end position="61"/>
    </location>
</feature>
<keyword evidence="2" id="KW-0539">Nucleus</keyword>